<protein>
    <recommendedName>
        <fullName evidence="11">Dihydroorotate dehydrogenase B (NAD(+)), electron transfer subunit</fullName>
    </recommendedName>
    <alternativeName>
        <fullName evidence="11">Dihydroorotate oxidase B, electron transfer subunit</fullName>
    </alternativeName>
</protein>
<evidence type="ECO:0000256" key="12">
    <source>
        <dbReference type="PIRSR" id="PIRSR006816-1"/>
    </source>
</evidence>
<dbReference type="InterPro" id="IPR037117">
    <property type="entry name" value="Dihydroorotate_DH_ele_sf"/>
</dbReference>
<keyword evidence="4 11" id="KW-0001">2Fe-2S</keyword>
<keyword evidence="5 11" id="KW-0479">Metal-binding</keyword>
<dbReference type="Pfam" id="PF10418">
    <property type="entry name" value="DHODB_Fe-S_bind"/>
    <property type="match status" value="1"/>
</dbReference>
<evidence type="ECO:0000256" key="10">
    <source>
        <dbReference type="ARBA" id="ARBA00023014"/>
    </source>
</evidence>
<evidence type="ECO:0000259" key="15">
    <source>
        <dbReference type="PROSITE" id="PS51384"/>
    </source>
</evidence>
<feature type="binding site" evidence="11 12">
    <location>
        <begin position="88"/>
        <end position="89"/>
    </location>
    <ligand>
        <name>FAD</name>
        <dbReference type="ChEBI" id="CHEBI:57692"/>
    </ligand>
</feature>
<dbReference type="GO" id="GO:0009055">
    <property type="term" value="F:electron transfer activity"/>
    <property type="evidence" value="ECO:0007669"/>
    <property type="project" value="UniProtKB-UniRule"/>
</dbReference>
<comment type="cofactor">
    <cofactor evidence="11">
        <name>[2Fe-2S] cluster</name>
        <dbReference type="ChEBI" id="CHEBI:190135"/>
    </cofactor>
    <text evidence="11">Binds 1 [2Fe-2S] cluster per subunit.</text>
</comment>
<dbReference type="InterPro" id="IPR017927">
    <property type="entry name" value="FAD-bd_FR_type"/>
</dbReference>
<feature type="binding site" evidence="11 13">
    <location>
        <position position="244"/>
    </location>
    <ligand>
        <name>[2Fe-2S] cluster</name>
        <dbReference type="ChEBI" id="CHEBI:190135"/>
    </ligand>
</feature>
<feature type="binding site" evidence="11 13">
    <location>
        <position position="241"/>
    </location>
    <ligand>
        <name>[2Fe-2S] cluster</name>
        <dbReference type="ChEBI" id="CHEBI:190135"/>
    </ligand>
</feature>
<dbReference type="GO" id="GO:0016491">
    <property type="term" value="F:oxidoreductase activity"/>
    <property type="evidence" value="ECO:0007669"/>
    <property type="project" value="InterPro"/>
</dbReference>
<feature type="binding site" evidence="11 12">
    <location>
        <begin position="64"/>
        <end position="67"/>
    </location>
    <ligand>
        <name>FAD</name>
        <dbReference type="ChEBI" id="CHEBI:57692"/>
    </ligand>
</feature>
<dbReference type="GO" id="GO:0050660">
    <property type="term" value="F:flavin adenine dinucleotide binding"/>
    <property type="evidence" value="ECO:0007669"/>
    <property type="project" value="InterPro"/>
</dbReference>
<dbReference type="InterPro" id="IPR017938">
    <property type="entry name" value="Riboflavin_synthase-like_b-brl"/>
</dbReference>
<comment type="function">
    <text evidence="11">Responsible for channeling the electrons from the oxidation of dihydroorotate from the FMN redox center in the PyrD type B subunit to the ultimate electron acceptor NAD(+).</text>
</comment>
<keyword evidence="3 11" id="KW-0285">Flavoprotein</keyword>
<dbReference type="GO" id="GO:0044205">
    <property type="term" value="P:'de novo' UMP biosynthetic process"/>
    <property type="evidence" value="ECO:0007669"/>
    <property type="project" value="UniProtKB-UniRule"/>
</dbReference>
<dbReference type="GO" id="GO:0051537">
    <property type="term" value="F:2 iron, 2 sulfur cluster binding"/>
    <property type="evidence" value="ECO:0007669"/>
    <property type="project" value="UniProtKB-KW"/>
</dbReference>
<gene>
    <name evidence="11" type="primary">pyrK</name>
    <name evidence="16" type="ORF">CDO51_09835</name>
</gene>
<comment type="caution">
    <text evidence="16">The sequence shown here is derived from an EMBL/GenBank/DDBJ whole genome shotgun (WGS) entry which is preliminary data.</text>
</comment>
<keyword evidence="17" id="KW-1185">Reference proteome</keyword>
<evidence type="ECO:0000256" key="1">
    <source>
        <dbReference type="ARBA" id="ARBA00006422"/>
    </source>
</evidence>
<comment type="similarity">
    <text evidence="1 11">Belongs to the PyrK family.</text>
</comment>
<dbReference type="EMBL" id="NIQC01000024">
    <property type="protein sequence ID" value="OWZ83190.1"/>
    <property type="molecule type" value="Genomic_DNA"/>
</dbReference>
<dbReference type="Gene3D" id="2.10.240.10">
    <property type="entry name" value="Dihydroorotate dehydrogenase, electron transfer subunit"/>
    <property type="match status" value="1"/>
</dbReference>
<dbReference type="SUPFAM" id="SSF63380">
    <property type="entry name" value="Riboflavin synthase domain-like"/>
    <property type="match status" value="1"/>
</dbReference>
<evidence type="ECO:0000256" key="13">
    <source>
        <dbReference type="PIRSR" id="PIRSR006816-2"/>
    </source>
</evidence>
<keyword evidence="14" id="KW-1133">Transmembrane helix</keyword>
<sequence length="269" mass="29856">MSTIKQKWVSEKTVVVSNKPITKDCYQLVLKSPKISSLGEPGQFINILMAQEEMGFSTDPLLPRPLSIYDLDKEQGYASVVYRVVGKGTKLLSQLRSTDKLKIMGPLGKGFKYRWDEQKNLLLVAGGIGVFPLFLLAQSLQNQGHHVKLLAGLKNKEELPLIKPFIDLGITTEISTDDGSYNYQGTVIDLLKLDLLDNQYDFCYTCGREEMMKTVNNLMVPRDISVQVSLEKTMACGVGACLGCTCKTNLKQVCTDGPVFSGNEVFINE</sequence>
<evidence type="ECO:0000256" key="3">
    <source>
        <dbReference type="ARBA" id="ARBA00022630"/>
    </source>
</evidence>
<feature type="binding site" evidence="11 12">
    <location>
        <begin position="81"/>
        <end position="83"/>
    </location>
    <ligand>
        <name>FAD</name>
        <dbReference type="ChEBI" id="CHEBI:57692"/>
    </ligand>
</feature>
<dbReference type="InterPro" id="IPR023455">
    <property type="entry name" value="Dihydroorotate_DHASE_ETsu"/>
</dbReference>
<dbReference type="PANTHER" id="PTHR43513:SF3">
    <property type="entry name" value="DIHYDROOROTATE DEHYDROGENASE B (NAD(+)), ELECTRON TRANSFER SUBUNIT-RELATED"/>
    <property type="match status" value="1"/>
</dbReference>
<feature type="domain" description="FAD-binding FR-type" evidence="15">
    <location>
        <begin position="8"/>
        <end position="113"/>
    </location>
</feature>
<dbReference type="InterPro" id="IPR019480">
    <property type="entry name" value="Dihydroorotate_DH_Fe-S-bd"/>
</dbReference>
<dbReference type="UniPathway" id="UPA00070">
    <property type="reaction ID" value="UER00945"/>
</dbReference>
<dbReference type="GO" id="GO:0046872">
    <property type="term" value="F:metal ion binding"/>
    <property type="evidence" value="ECO:0007669"/>
    <property type="project" value="UniProtKB-KW"/>
</dbReference>
<keyword evidence="7 11" id="KW-0665">Pyrimidine biosynthesis</keyword>
<evidence type="ECO:0000256" key="9">
    <source>
        <dbReference type="ARBA" id="ARBA00023004"/>
    </source>
</evidence>
<dbReference type="PANTHER" id="PTHR43513">
    <property type="entry name" value="DIHYDROOROTATE DEHYDROGENASE B (NAD(+)), ELECTRON TRANSFER SUBUNIT"/>
    <property type="match status" value="1"/>
</dbReference>
<dbReference type="PIRSF" id="PIRSF006816">
    <property type="entry name" value="Cyc3_hyd_g"/>
    <property type="match status" value="1"/>
</dbReference>
<dbReference type="InterPro" id="IPR012165">
    <property type="entry name" value="Cyt_c3_hydrogenase_gsu"/>
</dbReference>
<evidence type="ECO:0000256" key="6">
    <source>
        <dbReference type="ARBA" id="ARBA00022827"/>
    </source>
</evidence>
<feature type="binding site" evidence="11 13">
    <location>
        <position position="254"/>
    </location>
    <ligand>
        <name>[2Fe-2S] cluster</name>
        <dbReference type="ChEBI" id="CHEBI:190135"/>
    </ligand>
</feature>
<evidence type="ECO:0000256" key="14">
    <source>
        <dbReference type="SAM" id="Phobius"/>
    </source>
</evidence>
<comment type="cofactor">
    <cofactor evidence="11 12">
        <name>FAD</name>
        <dbReference type="ChEBI" id="CHEBI:57692"/>
    </cofactor>
    <text evidence="11 12">Binds 1 FAD per subunit.</text>
</comment>
<dbReference type="PROSITE" id="PS51384">
    <property type="entry name" value="FAD_FR"/>
    <property type="match status" value="1"/>
</dbReference>
<keyword evidence="9 11" id="KW-0408">Iron</keyword>
<evidence type="ECO:0000313" key="17">
    <source>
        <dbReference type="Proteomes" id="UP000214588"/>
    </source>
</evidence>
<dbReference type="RefSeq" id="WP_089024094.1">
    <property type="nucleotide sequence ID" value="NZ_NIQC01000024.1"/>
</dbReference>
<keyword evidence="14" id="KW-0472">Membrane</keyword>
<dbReference type="SUPFAM" id="SSF52343">
    <property type="entry name" value="Ferredoxin reductase-like, C-terminal NADP-linked domain"/>
    <property type="match status" value="1"/>
</dbReference>
<dbReference type="Proteomes" id="UP000214588">
    <property type="component" value="Unassembled WGS sequence"/>
</dbReference>
<evidence type="ECO:0000256" key="7">
    <source>
        <dbReference type="ARBA" id="ARBA00022975"/>
    </source>
</evidence>
<comment type="pathway">
    <text evidence="11">Pyrimidine metabolism; UMP biosynthesis via de novo pathway; orotate from (S)-dihydroorotate (NAD(+) route): step 1/1.</text>
</comment>
<evidence type="ECO:0000256" key="4">
    <source>
        <dbReference type="ARBA" id="ARBA00022714"/>
    </source>
</evidence>
<name>A0A226BYH9_9FIRM</name>
<keyword evidence="6 11" id="KW-0274">FAD</keyword>
<dbReference type="Gene3D" id="2.40.30.10">
    <property type="entry name" value="Translation factors"/>
    <property type="match status" value="1"/>
</dbReference>
<keyword evidence="8 11" id="KW-0249">Electron transport</keyword>
<reference evidence="16 17" key="1">
    <citation type="submission" date="2017-06" db="EMBL/GenBank/DDBJ databases">
        <title>Draft Genome Sequence of Natranaerobius trueperi halophilic, alkalithermophilic bacteria from soda lakes.</title>
        <authorList>
            <person name="Zhao B."/>
        </authorList>
    </citation>
    <scope>NUCLEOTIDE SEQUENCE [LARGE SCALE GENOMIC DNA]</scope>
    <source>
        <strain evidence="16 17">DSM 18760</strain>
    </source>
</reference>
<dbReference type="CDD" id="cd06218">
    <property type="entry name" value="DHOD_e_trans"/>
    <property type="match status" value="1"/>
</dbReference>
<dbReference type="InterPro" id="IPR039261">
    <property type="entry name" value="FNR_nucleotide-bd"/>
</dbReference>
<evidence type="ECO:0000256" key="5">
    <source>
        <dbReference type="ARBA" id="ARBA00022723"/>
    </source>
</evidence>
<keyword evidence="2 11" id="KW-0813">Transport</keyword>
<dbReference type="InterPro" id="IPR050353">
    <property type="entry name" value="PyrK_electron_transfer"/>
</dbReference>
<evidence type="ECO:0000256" key="8">
    <source>
        <dbReference type="ARBA" id="ARBA00022982"/>
    </source>
</evidence>
<evidence type="ECO:0000256" key="2">
    <source>
        <dbReference type="ARBA" id="ARBA00022448"/>
    </source>
</evidence>
<dbReference type="AlphaFoldDB" id="A0A226BYH9"/>
<keyword evidence="10 11" id="KW-0411">Iron-sulfur</keyword>
<dbReference type="HAMAP" id="MF_01211">
    <property type="entry name" value="DHODB_Fe_S_bind"/>
    <property type="match status" value="1"/>
</dbReference>
<proteinExistence type="inferred from homology"/>
<evidence type="ECO:0000256" key="11">
    <source>
        <dbReference type="HAMAP-Rule" id="MF_01211"/>
    </source>
</evidence>
<evidence type="ECO:0000313" key="16">
    <source>
        <dbReference type="EMBL" id="OWZ83190.1"/>
    </source>
</evidence>
<accession>A0A226BYH9</accession>
<comment type="cofactor">
    <cofactor evidence="13">
        <name>[2Fe-2S] cluster</name>
        <dbReference type="ChEBI" id="CHEBI:190135"/>
    </cofactor>
    <text evidence="13">Binds 1 [2Fe-2S] cluster per subunit.</text>
</comment>
<feature type="transmembrane region" description="Helical" evidence="14">
    <location>
        <begin position="121"/>
        <end position="140"/>
    </location>
</feature>
<dbReference type="OrthoDB" id="9789468at2"/>
<organism evidence="16 17">
    <name type="scientific">Natranaerobius trueperi</name>
    <dbReference type="NCBI Taxonomy" id="759412"/>
    <lineage>
        <taxon>Bacteria</taxon>
        <taxon>Bacillati</taxon>
        <taxon>Bacillota</taxon>
        <taxon>Clostridia</taxon>
        <taxon>Natranaerobiales</taxon>
        <taxon>Natranaerobiaceae</taxon>
        <taxon>Natranaerobius</taxon>
    </lineage>
</organism>
<feature type="binding site" evidence="11 13">
    <location>
        <position position="236"/>
    </location>
    <ligand>
        <name>[2Fe-2S] cluster</name>
        <dbReference type="ChEBI" id="CHEBI:190135"/>
    </ligand>
</feature>
<dbReference type="Gene3D" id="3.40.50.80">
    <property type="entry name" value="Nucleotide-binding domain of ferredoxin-NADP reductase (FNR) module"/>
    <property type="match status" value="1"/>
</dbReference>
<keyword evidence="14" id="KW-0812">Transmembrane</keyword>
<comment type="subunit">
    <text evidence="11">Heterotetramer of 2 PyrK and 2 PyrD type B subunits.</text>
</comment>